<dbReference type="EMBL" id="JADIXZ010000001">
    <property type="protein sequence ID" value="MBK6299481.1"/>
    <property type="molecule type" value="Genomic_DNA"/>
</dbReference>
<evidence type="ECO:0000256" key="1">
    <source>
        <dbReference type="SAM" id="MobiDB-lite"/>
    </source>
</evidence>
<protein>
    <submittedName>
        <fullName evidence="2">Uncharacterized protein</fullName>
    </submittedName>
</protein>
<organism evidence="2 3">
    <name type="scientific">Candidatus Phosphoribacter hodrii</name>
    <dbReference type="NCBI Taxonomy" id="2953743"/>
    <lineage>
        <taxon>Bacteria</taxon>
        <taxon>Bacillati</taxon>
        <taxon>Actinomycetota</taxon>
        <taxon>Actinomycetes</taxon>
        <taxon>Micrococcales</taxon>
        <taxon>Dermatophilaceae</taxon>
        <taxon>Candidatus Phosphoribacter</taxon>
    </lineage>
</organism>
<evidence type="ECO:0000313" key="2">
    <source>
        <dbReference type="EMBL" id="MBK6299481.1"/>
    </source>
</evidence>
<gene>
    <name evidence="2" type="ORF">IPF40_00005</name>
</gene>
<dbReference type="Proteomes" id="UP000718281">
    <property type="component" value="Unassembled WGS sequence"/>
</dbReference>
<comment type="caution">
    <text evidence="2">The sequence shown here is derived from an EMBL/GenBank/DDBJ whole genome shotgun (WGS) entry which is preliminary data.</text>
</comment>
<dbReference type="AlphaFoldDB" id="A0A935CE05"/>
<name>A0A935CE05_9MICO</name>
<sequence length="59" mass="6103">MGRTERYAAAASFTVAELSTTASDNPLRYAVASSNASAASNAAMRRLHQPTAPEPVAPP</sequence>
<proteinExistence type="predicted"/>
<evidence type="ECO:0000313" key="3">
    <source>
        <dbReference type="Proteomes" id="UP000718281"/>
    </source>
</evidence>
<accession>A0A935CE05</accession>
<feature type="region of interest" description="Disordered" evidence="1">
    <location>
        <begin position="38"/>
        <end position="59"/>
    </location>
</feature>
<reference evidence="2 3" key="1">
    <citation type="submission" date="2020-10" db="EMBL/GenBank/DDBJ databases">
        <title>Connecting structure to function with the recovery of over 1000 high-quality activated sludge metagenome-assembled genomes encoding full-length rRNA genes using long-read sequencing.</title>
        <authorList>
            <person name="Singleton C.M."/>
            <person name="Petriglieri F."/>
            <person name="Kristensen J.M."/>
            <person name="Kirkegaard R.H."/>
            <person name="Michaelsen T.Y."/>
            <person name="Andersen M.H."/>
            <person name="Karst S.M."/>
            <person name="Dueholm M.S."/>
            <person name="Nielsen P.H."/>
            <person name="Albertsen M."/>
        </authorList>
    </citation>
    <scope>NUCLEOTIDE SEQUENCE [LARGE SCALE GENOMIC DNA]</scope>
    <source>
        <strain evidence="2">AalE_18-Q3-R2-46_BAT3C.188</strain>
    </source>
</reference>